<reference evidence="1" key="2">
    <citation type="submission" date="2023-02" db="EMBL/GenBank/DDBJ databases">
        <authorList>
            <person name="Swenson N.G."/>
            <person name="Wegrzyn J.L."/>
            <person name="Mcevoy S.L."/>
        </authorList>
    </citation>
    <scope>NUCLEOTIDE SEQUENCE</scope>
    <source>
        <strain evidence="1">91603</strain>
        <tissue evidence="1">Leaf</tissue>
    </source>
</reference>
<dbReference type="AlphaFoldDB" id="A0AAD5NYH5"/>
<dbReference type="Proteomes" id="UP001064489">
    <property type="component" value="Chromosome 3"/>
</dbReference>
<sequence>MIISRVDYDRKLMVHISASTEVHEKGRNVAKKGMTTNTSMIDASKFSENLVSMESARIKGCMKDNNIIKDLRGEIEITEPQKTTDFNVDIMAIYAINVTKSFEGEFPAAADKGKQVEATECNLISQSHSNIRTGFRLGHQEVSSAAIPASWRVISSLEHQLNCALDTKEWYWRQRARIEWLRNGERKTQFFHSKASAKRSYNIIVGLFNKGGEWVEKKEEMEDVISQYF</sequence>
<dbReference type="EMBL" id="JAJSOW010000100">
    <property type="protein sequence ID" value="KAI9187383.1"/>
    <property type="molecule type" value="Genomic_DNA"/>
</dbReference>
<keyword evidence="2" id="KW-1185">Reference proteome</keyword>
<evidence type="ECO:0000313" key="1">
    <source>
        <dbReference type="EMBL" id="KAI9187383.1"/>
    </source>
</evidence>
<protein>
    <submittedName>
        <fullName evidence="1">Uncharacterized protein</fullName>
    </submittedName>
</protein>
<comment type="caution">
    <text evidence="1">The sequence shown here is derived from an EMBL/GenBank/DDBJ whole genome shotgun (WGS) entry which is preliminary data.</text>
</comment>
<name>A0AAD5NYH5_ACENE</name>
<accession>A0AAD5NYH5</accession>
<proteinExistence type="predicted"/>
<gene>
    <name evidence="1" type="ORF">LWI28_027500</name>
</gene>
<evidence type="ECO:0000313" key="2">
    <source>
        <dbReference type="Proteomes" id="UP001064489"/>
    </source>
</evidence>
<organism evidence="1 2">
    <name type="scientific">Acer negundo</name>
    <name type="common">Box elder</name>
    <dbReference type="NCBI Taxonomy" id="4023"/>
    <lineage>
        <taxon>Eukaryota</taxon>
        <taxon>Viridiplantae</taxon>
        <taxon>Streptophyta</taxon>
        <taxon>Embryophyta</taxon>
        <taxon>Tracheophyta</taxon>
        <taxon>Spermatophyta</taxon>
        <taxon>Magnoliopsida</taxon>
        <taxon>eudicotyledons</taxon>
        <taxon>Gunneridae</taxon>
        <taxon>Pentapetalae</taxon>
        <taxon>rosids</taxon>
        <taxon>malvids</taxon>
        <taxon>Sapindales</taxon>
        <taxon>Sapindaceae</taxon>
        <taxon>Hippocastanoideae</taxon>
        <taxon>Acereae</taxon>
        <taxon>Acer</taxon>
    </lineage>
</organism>
<reference evidence="1" key="1">
    <citation type="journal article" date="2022" name="Plant J.">
        <title>Strategies of tolerance reflected in two North American maple genomes.</title>
        <authorList>
            <person name="McEvoy S.L."/>
            <person name="Sezen U.U."/>
            <person name="Trouern-Trend A."/>
            <person name="McMahon S.M."/>
            <person name="Schaberg P.G."/>
            <person name="Yang J."/>
            <person name="Wegrzyn J.L."/>
            <person name="Swenson N.G."/>
        </authorList>
    </citation>
    <scope>NUCLEOTIDE SEQUENCE</scope>
    <source>
        <strain evidence="1">91603</strain>
    </source>
</reference>